<organism evidence="5 7">
    <name type="scientific">Enterococcus silesiacus</name>
    <dbReference type="NCBI Taxonomy" id="332949"/>
    <lineage>
        <taxon>Bacteria</taxon>
        <taxon>Bacillati</taxon>
        <taxon>Bacillota</taxon>
        <taxon>Bacilli</taxon>
        <taxon>Lactobacillales</taxon>
        <taxon>Enterococcaceae</taxon>
        <taxon>Enterococcus</taxon>
    </lineage>
</organism>
<sequence>MDGEQRRTLILLELETAEKPVSASRFAEKFNVSRQIIVGDVALLRASGREIIATARGYLLETEQARQGIIRKIACQHAPEQTADEMQTIISLGGEIIDVVVEHPIYGELTGGLHIRTEKEVEEFIKAYQNSHASLLSELTAGIHLHTIRCENEQMVATIKKALEQKAILYKG</sequence>
<dbReference type="SUPFAM" id="SSF75500">
    <property type="entry name" value="Putative transcriptional regulator TM1602, C-terminal domain"/>
    <property type="match status" value="1"/>
</dbReference>
<dbReference type="PIRSF" id="PIRSF037847">
    <property type="entry name" value="NiaR"/>
    <property type="match status" value="1"/>
</dbReference>
<dbReference type="GO" id="GO:0046872">
    <property type="term" value="F:metal ion binding"/>
    <property type="evidence" value="ECO:0007669"/>
    <property type="project" value="UniProtKB-KW"/>
</dbReference>
<dbReference type="Proteomes" id="UP000065511">
    <property type="component" value="Chromosome"/>
</dbReference>
<proteinExistence type="predicted"/>
<feature type="domain" description="3H" evidence="2">
    <location>
        <begin position="73"/>
        <end position="169"/>
    </location>
</feature>
<dbReference type="SUPFAM" id="SSF46785">
    <property type="entry name" value="Winged helix' DNA-binding domain"/>
    <property type="match status" value="1"/>
</dbReference>
<dbReference type="InterPro" id="IPR013196">
    <property type="entry name" value="HTH_11"/>
</dbReference>
<evidence type="ECO:0000313" key="7">
    <source>
        <dbReference type="Proteomes" id="UP000183039"/>
    </source>
</evidence>
<dbReference type="EMBL" id="CP013614">
    <property type="protein sequence ID" value="ALS02793.1"/>
    <property type="molecule type" value="Genomic_DNA"/>
</dbReference>
<evidence type="ECO:0000259" key="2">
    <source>
        <dbReference type="Pfam" id="PF02829"/>
    </source>
</evidence>
<keyword evidence="6" id="KW-1185">Reference proteome</keyword>
<dbReference type="PANTHER" id="PTHR40068">
    <property type="entry name" value="TRANSCRIPTION REPRESSOR NIAR-RELATED"/>
    <property type="match status" value="1"/>
</dbReference>
<dbReference type="KEGG" id="ess:ATZ33_15820"/>
<keyword evidence="1" id="KW-0479">Metal-binding</keyword>
<keyword evidence="1" id="KW-0533">Nickel</keyword>
<feature type="domain" description="Helix-turn-helix type 11" evidence="3">
    <location>
        <begin position="6"/>
        <end position="58"/>
    </location>
</feature>
<gene>
    <name evidence="4" type="ORF">ATZ33_15820</name>
    <name evidence="5" type="ORF">RV15_GL001999</name>
</gene>
<dbReference type="OrthoDB" id="9792661at2"/>
<dbReference type="InterPro" id="IPR004173">
    <property type="entry name" value="3H_domain"/>
</dbReference>
<protein>
    <submittedName>
        <fullName evidence="4">DNA-binding protein</fullName>
    </submittedName>
    <submittedName>
        <fullName evidence="5">Transcriptional regulator</fullName>
    </submittedName>
</protein>
<dbReference type="Pfam" id="PF08279">
    <property type="entry name" value="HTH_11"/>
    <property type="match status" value="1"/>
</dbReference>
<feature type="binding site" evidence="1">
    <location>
        <position position="146"/>
    </location>
    <ligand>
        <name>Ni(2+)</name>
        <dbReference type="ChEBI" id="CHEBI:49786"/>
    </ligand>
</feature>
<dbReference type="InterPro" id="IPR036388">
    <property type="entry name" value="WH-like_DNA-bd_sf"/>
</dbReference>
<evidence type="ECO:0000313" key="6">
    <source>
        <dbReference type="Proteomes" id="UP000065511"/>
    </source>
</evidence>
<dbReference type="Gene3D" id="1.10.10.10">
    <property type="entry name" value="Winged helix-like DNA-binding domain superfamily/Winged helix DNA-binding domain"/>
    <property type="match status" value="1"/>
</dbReference>
<feature type="binding site" evidence="1">
    <location>
        <position position="85"/>
    </location>
    <ligand>
        <name>Ni(2+)</name>
        <dbReference type="ChEBI" id="CHEBI:49786"/>
    </ligand>
</feature>
<dbReference type="Gene3D" id="3.30.1340.20">
    <property type="entry name" value="3H domain"/>
    <property type="match status" value="1"/>
</dbReference>
<keyword evidence="4" id="KW-0238">DNA-binding</keyword>
<accession>A0A0S3KFG7</accession>
<dbReference type="RefSeq" id="WP_071878977.1">
    <property type="nucleotide sequence ID" value="NZ_JXLC01000029.1"/>
</dbReference>
<dbReference type="InterPro" id="IPR035922">
    <property type="entry name" value="3H_dom_sf"/>
</dbReference>
<dbReference type="PANTHER" id="PTHR40068:SF1">
    <property type="entry name" value="TRANSCRIPTION REPRESSOR NIAR-RELATED"/>
    <property type="match status" value="1"/>
</dbReference>
<dbReference type="EMBL" id="JXLC01000029">
    <property type="protein sequence ID" value="OJG87235.1"/>
    <property type="molecule type" value="Genomic_DNA"/>
</dbReference>
<dbReference type="Proteomes" id="UP000183039">
    <property type="component" value="Unassembled WGS sequence"/>
</dbReference>
<evidence type="ECO:0000313" key="4">
    <source>
        <dbReference type="EMBL" id="ALS02793.1"/>
    </source>
</evidence>
<dbReference type="Pfam" id="PF02829">
    <property type="entry name" value="3H"/>
    <property type="match status" value="1"/>
</dbReference>
<evidence type="ECO:0000313" key="5">
    <source>
        <dbReference type="EMBL" id="OJG87235.1"/>
    </source>
</evidence>
<name>A0A0S3KFG7_9ENTE</name>
<evidence type="ECO:0000259" key="3">
    <source>
        <dbReference type="Pfam" id="PF08279"/>
    </source>
</evidence>
<dbReference type="InterPro" id="IPR026043">
    <property type="entry name" value="NadR"/>
</dbReference>
<feature type="binding site" evidence="1">
    <location>
        <position position="77"/>
    </location>
    <ligand>
        <name>Ni(2+)</name>
        <dbReference type="ChEBI" id="CHEBI:49786"/>
    </ligand>
</feature>
<evidence type="ECO:0000256" key="1">
    <source>
        <dbReference type="PIRSR" id="PIRSR037847-1"/>
    </source>
</evidence>
<reference evidence="5 7" key="1">
    <citation type="submission" date="2014-12" db="EMBL/GenBank/DDBJ databases">
        <title>Draft genome sequences of 29 type strains of Enterococci.</title>
        <authorList>
            <person name="Zhong Z."/>
            <person name="Sun Z."/>
            <person name="Liu W."/>
            <person name="Zhang W."/>
            <person name="Zhang H."/>
        </authorList>
    </citation>
    <scope>NUCLEOTIDE SEQUENCE [LARGE SCALE GENOMIC DNA]</scope>
    <source>
        <strain evidence="5 7">DSM 22801</strain>
    </source>
</reference>
<dbReference type="InterPro" id="IPR036390">
    <property type="entry name" value="WH_DNA-bd_sf"/>
</dbReference>
<feature type="binding site" evidence="1">
    <location>
        <position position="144"/>
    </location>
    <ligand>
        <name>Ni(2+)</name>
        <dbReference type="ChEBI" id="CHEBI:49786"/>
    </ligand>
</feature>
<dbReference type="AlphaFoldDB" id="A0A0S3KFG7"/>
<reference evidence="4 6" key="2">
    <citation type="submission" date="2015-12" db="EMBL/GenBank/DDBJ databases">
        <authorList>
            <person name="Lauer A."/>
            <person name="Humrighouse B."/>
            <person name="Loparev V."/>
            <person name="Shewmaker P.L."/>
            <person name="Whitney A.M."/>
            <person name="McLaughlin R.W."/>
        </authorList>
    </citation>
    <scope>NUCLEOTIDE SEQUENCE [LARGE SCALE GENOMIC DNA]</scope>
    <source>
        <strain evidence="4 6">LMG 23085</strain>
    </source>
</reference>
<dbReference type="GO" id="GO:0003677">
    <property type="term" value="F:DNA binding"/>
    <property type="evidence" value="ECO:0007669"/>
    <property type="project" value="UniProtKB-KW"/>
</dbReference>